<dbReference type="Proteomes" id="UP001164539">
    <property type="component" value="Chromosome 13"/>
</dbReference>
<keyword evidence="2" id="KW-1185">Reference proteome</keyword>
<organism evidence="1 2">
    <name type="scientific">Melia azedarach</name>
    <name type="common">Chinaberry tree</name>
    <dbReference type="NCBI Taxonomy" id="155640"/>
    <lineage>
        <taxon>Eukaryota</taxon>
        <taxon>Viridiplantae</taxon>
        <taxon>Streptophyta</taxon>
        <taxon>Embryophyta</taxon>
        <taxon>Tracheophyta</taxon>
        <taxon>Spermatophyta</taxon>
        <taxon>Magnoliopsida</taxon>
        <taxon>eudicotyledons</taxon>
        <taxon>Gunneridae</taxon>
        <taxon>Pentapetalae</taxon>
        <taxon>rosids</taxon>
        <taxon>malvids</taxon>
        <taxon>Sapindales</taxon>
        <taxon>Meliaceae</taxon>
        <taxon>Melia</taxon>
    </lineage>
</organism>
<dbReference type="EMBL" id="CM051406">
    <property type="protein sequence ID" value="KAJ4702491.1"/>
    <property type="molecule type" value="Genomic_DNA"/>
</dbReference>
<evidence type="ECO:0000313" key="1">
    <source>
        <dbReference type="EMBL" id="KAJ4702491.1"/>
    </source>
</evidence>
<evidence type="ECO:0000313" key="2">
    <source>
        <dbReference type="Proteomes" id="UP001164539"/>
    </source>
</evidence>
<proteinExistence type="predicted"/>
<sequence length="163" mass="18104">MVLKVDLQCCECHKKVKKILCKFPEIQDQTFDEKQNTVTIKVVSCCPEKLRFKLSRKGGGSIKCIEIVSPKPPQKPKPSEDKTDQKPAVKIVNPPKSPLLPIPILTPGCPPYYPFGVCCLKCYDGCNGGTCYHGCRPPLCYCGCYGRPPCNNYWGTDAGCRIM</sequence>
<accession>A0ACC1WUC4</accession>
<protein>
    <submittedName>
        <fullName evidence="1">Pollen-specific leucine-rich repeat extensin-like protein 2</fullName>
    </submittedName>
</protein>
<reference evidence="1 2" key="1">
    <citation type="journal article" date="2023" name="Science">
        <title>Complex scaffold remodeling in plant triterpene biosynthesis.</title>
        <authorList>
            <person name="De La Pena R."/>
            <person name="Hodgson H."/>
            <person name="Liu J.C."/>
            <person name="Stephenson M.J."/>
            <person name="Martin A.C."/>
            <person name="Owen C."/>
            <person name="Harkess A."/>
            <person name="Leebens-Mack J."/>
            <person name="Jimenez L.E."/>
            <person name="Osbourn A."/>
            <person name="Sattely E.S."/>
        </authorList>
    </citation>
    <scope>NUCLEOTIDE SEQUENCE [LARGE SCALE GENOMIC DNA]</scope>
    <source>
        <strain evidence="2">cv. JPN11</strain>
        <tissue evidence="1">Leaf</tissue>
    </source>
</reference>
<gene>
    <name evidence="1" type="ORF">OWV82_022540</name>
</gene>
<comment type="caution">
    <text evidence="1">The sequence shown here is derived from an EMBL/GenBank/DDBJ whole genome shotgun (WGS) entry which is preliminary data.</text>
</comment>
<name>A0ACC1WUC4_MELAZ</name>